<gene>
    <name evidence="1" type="ORF">LEL_09697</name>
</gene>
<accession>A0A168C9A7</accession>
<evidence type="ECO:0000313" key="1">
    <source>
        <dbReference type="EMBL" id="OAA71106.1"/>
    </source>
</evidence>
<dbReference type="Proteomes" id="UP000076881">
    <property type="component" value="Unassembled WGS sequence"/>
</dbReference>
<dbReference type="EMBL" id="AZHF01000009">
    <property type="protein sequence ID" value="OAA71106.1"/>
    <property type="molecule type" value="Genomic_DNA"/>
</dbReference>
<dbReference type="AlphaFoldDB" id="A0A168C9A7"/>
<sequence>MASHSLCQVYYGSLNDPAVDQDTRHAITVDFRRDGVTTLGQLFAKIFTLGTDPDTGQRMVVMLSVREWDQYTIPSGKPNQAGYMYASQVGGDGTSGGKFMACCVKTLQENPRISPEKWRNSVLKAARPLFSPPPKEDAAEGCCVIL</sequence>
<evidence type="ECO:0000313" key="2">
    <source>
        <dbReference type="Proteomes" id="UP000076881"/>
    </source>
</evidence>
<reference evidence="1 2" key="1">
    <citation type="journal article" date="2016" name="Genome Biol. Evol.">
        <title>Divergent and convergent evolution of fungal pathogenicity.</title>
        <authorList>
            <person name="Shang Y."/>
            <person name="Xiao G."/>
            <person name="Zheng P."/>
            <person name="Cen K."/>
            <person name="Zhan S."/>
            <person name="Wang C."/>
        </authorList>
    </citation>
    <scope>NUCLEOTIDE SEQUENCE [LARGE SCALE GENOMIC DNA]</scope>
    <source>
        <strain evidence="1 2">RCEF 1005</strain>
    </source>
</reference>
<organism evidence="1 2">
    <name type="scientific">Akanthomyces lecanii RCEF 1005</name>
    <dbReference type="NCBI Taxonomy" id="1081108"/>
    <lineage>
        <taxon>Eukaryota</taxon>
        <taxon>Fungi</taxon>
        <taxon>Dikarya</taxon>
        <taxon>Ascomycota</taxon>
        <taxon>Pezizomycotina</taxon>
        <taxon>Sordariomycetes</taxon>
        <taxon>Hypocreomycetidae</taxon>
        <taxon>Hypocreales</taxon>
        <taxon>Cordycipitaceae</taxon>
        <taxon>Akanthomyces</taxon>
        <taxon>Cordyceps confragosa</taxon>
    </lineage>
</organism>
<comment type="caution">
    <text evidence="1">The sequence shown here is derived from an EMBL/GenBank/DDBJ whole genome shotgun (WGS) entry which is preliminary data.</text>
</comment>
<protein>
    <submittedName>
        <fullName evidence="1">Uncharacterized protein</fullName>
    </submittedName>
</protein>
<name>A0A168C9A7_CORDF</name>
<keyword evidence="2" id="KW-1185">Reference proteome</keyword>
<proteinExistence type="predicted"/>